<proteinExistence type="inferred from homology"/>
<dbReference type="InterPro" id="IPR040911">
    <property type="entry name" value="Exostosin_GT47"/>
</dbReference>
<accession>A0A7S0RJ73</accession>
<dbReference type="EMBL" id="HBFA01027535">
    <property type="protein sequence ID" value="CAD8678217.1"/>
    <property type="molecule type" value="Transcribed_RNA"/>
</dbReference>
<feature type="transmembrane region" description="Helical" evidence="4">
    <location>
        <begin position="48"/>
        <end position="66"/>
    </location>
</feature>
<evidence type="ECO:0000256" key="1">
    <source>
        <dbReference type="ARBA" id="ARBA00004323"/>
    </source>
</evidence>
<name>A0A7S0RJ73_9CHLO</name>
<keyword evidence="4" id="KW-0812">Transmembrane</keyword>
<dbReference type="GO" id="GO:0000139">
    <property type="term" value="C:Golgi membrane"/>
    <property type="evidence" value="ECO:0007669"/>
    <property type="project" value="UniProtKB-SubCell"/>
</dbReference>
<dbReference type="InterPro" id="IPR004263">
    <property type="entry name" value="Exostosin"/>
</dbReference>
<keyword evidence="3" id="KW-0333">Golgi apparatus</keyword>
<evidence type="ECO:0000313" key="6">
    <source>
        <dbReference type="EMBL" id="CAD8678217.1"/>
    </source>
</evidence>
<dbReference type="Pfam" id="PF03016">
    <property type="entry name" value="Exostosin_GT47"/>
    <property type="match status" value="1"/>
</dbReference>
<comment type="similarity">
    <text evidence="2">Belongs to the glycosyltransferase 47 family.</text>
</comment>
<sequence>MHDKRTHAQSANLRPTLVFQRLFTMVTLFRRMGDGFGSIYCHRRKLPLTWGWLAFLAVFAMPWVNFSFLSPSRSYPGHGKMHRNFSRPGMGHQVSLTDSENLDVKEITLDRDVQLYLDGSFQSKYRAFERTYRVFEYRERVDFHKTFLRVQKETDYLPLKWRAKLKLPRPVQENGQYGLEVWFPRWLKHSNFFTVDPEEATSFYLSFSCTSLKNTQIKRVPGQVMTQVYVQSYVDIISSKYSFWNRTFGSDHFYLCVHDMGTECTLLADMHVKTNSIAIVNTADFDGADARGQVWNNVFQDQKHVQFSPLKDISSVPFLLNRSFTPTHKDFETCKYLLMFVGVFEGRAAREQFFKDVASSNYSDVLVGSRLYGDEYVSAFGRARFCLVIRGLTVWTKRLAEVFLYGCIPVIVADTYSPPLSRVLNWTQFAIFVKEKDVHRIREKLLAIDAMQWGNMQRNLLQVRKHFVYNDPPRPHDAFHMILYQLWFQHRVFLGTRSKF</sequence>
<organism evidence="6">
    <name type="scientific">Pyramimonas obovata</name>
    <dbReference type="NCBI Taxonomy" id="1411642"/>
    <lineage>
        <taxon>Eukaryota</taxon>
        <taxon>Viridiplantae</taxon>
        <taxon>Chlorophyta</taxon>
        <taxon>Pyramimonadophyceae</taxon>
        <taxon>Pyramimonadales</taxon>
        <taxon>Pyramimonadaceae</taxon>
        <taxon>Pyramimonas</taxon>
        <taxon>Pyramimonas incertae sedis</taxon>
    </lineage>
</organism>
<dbReference type="PANTHER" id="PTHR11062">
    <property type="entry name" value="EXOSTOSIN HEPARAN SULFATE GLYCOSYLTRANSFERASE -RELATED"/>
    <property type="match status" value="1"/>
</dbReference>
<evidence type="ECO:0000256" key="3">
    <source>
        <dbReference type="ARBA" id="ARBA00023034"/>
    </source>
</evidence>
<evidence type="ECO:0000256" key="2">
    <source>
        <dbReference type="ARBA" id="ARBA00010271"/>
    </source>
</evidence>
<evidence type="ECO:0000259" key="5">
    <source>
        <dbReference type="Pfam" id="PF03016"/>
    </source>
</evidence>
<gene>
    <name evidence="6" type="ORF">POBO1169_LOCUS13962</name>
</gene>
<reference evidence="6" key="1">
    <citation type="submission" date="2021-01" db="EMBL/GenBank/DDBJ databases">
        <authorList>
            <person name="Corre E."/>
            <person name="Pelletier E."/>
            <person name="Niang G."/>
            <person name="Scheremetjew M."/>
            <person name="Finn R."/>
            <person name="Kale V."/>
            <person name="Holt S."/>
            <person name="Cochrane G."/>
            <person name="Meng A."/>
            <person name="Brown T."/>
            <person name="Cohen L."/>
        </authorList>
    </citation>
    <scope>NUCLEOTIDE SEQUENCE</scope>
    <source>
        <strain evidence="6">CCMP722</strain>
    </source>
</reference>
<dbReference type="PANTHER" id="PTHR11062:SF200">
    <property type="entry name" value="BETA-1,4-XYLOSYLTRANSFERASE IRX10L-RELATED"/>
    <property type="match status" value="1"/>
</dbReference>
<feature type="domain" description="Exostosin GT47" evidence="5">
    <location>
        <begin position="134"/>
        <end position="442"/>
    </location>
</feature>
<protein>
    <recommendedName>
        <fullName evidence="5">Exostosin GT47 domain-containing protein</fullName>
    </recommendedName>
</protein>
<keyword evidence="4" id="KW-0472">Membrane</keyword>
<dbReference type="GO" id="GO:0016757">
    <property type="term" value="F:glycosyltransferase activity"/>
    <property type="evidence" value="ECO:0007669"/>
    <property type="project" value="InterPro"/>
</dbReference>
<keyword evidence="4" id="KW-1133">Transmembrane helix</keyword>
<dbReference type="AlphaFoldDB" id="A0A7S0RJ73"/>
<comment type="subcellular location">
    <subcellularLocation>
        <location evidence="1">Golgi apparatus membrane</location>
        <topology evidence="1">Single-pass type II membrane protein</topology>
    </subcellularLocation>
</comment>
<evidence type="ECO:0000256" key="4">
    <source>
        <dbReference type="SAM" id="Phobius"/>
    </source>
</evidence>